<reference evidence="3 4" key="1">
    <citation type="journal article" date="2020" name="Microorganisms">
        <title>Polyphasic Characterisation of Cedecea colo sp. nov., a New Enteric Bacterium Isolated from the Koala Hindgut.</title>
        <authorList>
            <person name="Boath J.M."/>
            <person name="Dakhal S."/>
            <person name="Van T.T.H."/>
            <person name="Moore R.J."/>
            <person name="Dekiwadia C."/>
            <person name="Macreadie I.G."/>
        </authorList>
    </citation>
    <scope>NUCLEOTIDE SEQUENCE [LARGE SCALE GENOMIC DNA]</scope>
    <source>
        <strain evidence="3 4">ZA</strain>
    </source>
</reference>
<dbReference type="PANTHER" id="PTHR12526">
    <property type="entry name" value="GLYCOSYLTRANSFERASE"/>
    <property type="match status" value="1"/>
</dbReference>
<gene>
    <name evidence="3" type="ORF">E2L00_01355</name>
</gene>
<evidence type="ECO:0000313" key="3">
    <source>
        <dbReference type="EMBL" id="NIY46207.1"/>
    </source>
</evidence>
<evidence type="ECO:0000313" key="4">
    <source>
        <dbReference type="Proteomes" id="UP000697927"/>
    </source>
</evidence>
<dbReference type="SUPFAM" id="SSF53756">
    <property type="entry name" value="UDP-Glycosyltransferase/glycogen phosphorylase"/>
    <property type="match status" value="1"/>
</dbReference>
<proteinExistence type="predicted"/>
<sequence length="346" mass="38937">MHKKIAYIITKSEVGGAQKWIKEQRELLSVNYDIYLITSEPGWLAEQFPADHVFYVKEILSLSSISASYKIAKILKSIKATVVINNSANAGLHGRLAKLFFHHRSIYVSHGWSCIYNGGRFSYMLCLIERILSFFSDKILCVSKTDYDKAINHIGISSKKLLAITTGIKPVRLRPDNNNLSGPIKLVFVGRMAHPKRPDLLLKVISKLPNVNIDLIGDGPLLFSLKEKYISQKNIHFLGEIRDFDSFYKYDALVLTSDSEGLPMSALEAASAGLPLLLSNVGGCWELINDANPNGILYKNDFQSFHDSVVNLIKNYSAFQKSASNLKNDFSLHHKYNEYVYLIEGE</sequence>
<accession>A0ABX0VJ92</accession>
<evidence type="ECO:0000259" key="2">
    <source>
        <dbReference type="Pfam" id="PF13439"/>
    </source>
</evidence>
<dbReference type="Pfam" id="PF00534">
    <property type="entry name" value="Glycos_transf_1"/>
    <property type="match status" value="1"/>
</dbReference>
<dbReference type="EMBL" id="SOYS01000001">
    <property type="protein sequence ID" value="NIY46207.1"/>
    <property type="molecule type" value="Genomic_DNA"/>
</dbReference>
<dbReference type="InterPro" id="IPR028098">
    <property type="entry name" value="Glyco_trans_4-like_N"/>
</dbReference>
<dbReference type="Proteomes" id="UP000697927">
    <property type="component" value="Unassembled WGS sequence"/>
</dbReference>
<dbReference type="RefSeq" id="WP_167605966.1">
    <property type="nucleotide sequence ID" value="NZ_SOYS01000001.1"/>
</dbReference>
<protein>
    <submittedName>
        <fullName evidence="3">Glycosyltransferase</fullName>
    </submittedName>
</protein>
<comment type="caution">
    <text evidence="3">The sequence shown here is derived from an EMBL/GenBank/DDBJ whole genome shotgun (WGS) entry which is preliminary data.</text>
</comment>
<dbReference type="Pfam" id="PF13439">
    <property type="entry name" value="Glyco_transf_4"/>
    <property type="match status" value="1"/>
</dbReference>
<feature type="domain" description="Glycosyl transferase family 1" evidence="1">
    <location>
        <begin position="175"/>
        <end position="316"/>
    </location>
</feature>
<dbReference type="InterPro" id="IPR001296">
    <property type="entry name" value="Glyco_trans_1"/>
</dbReference>
<feature type="domain" description="Glycosyltransferase subfamily 4-like N-terminal" evidence="2">
    <location>
        <begin position="14"/>
        <end position="170"/>
    </location>
</feature>
<dbReference type="Gene3D" id="3.40.50.2000">
    <property type="entry name" value="Glycogen Phosphorylase B"/>
    <property type="match status" value="2"/>
</dbReference>
<evidence type="ECO:0000259" key="1">
    <source>
        <dbReference type="Pfam" id="PF00534"/>
    </source>
</evidence>
<dbReference type="PANTHER" id="PTHR12526:SF630">
    <property type="entry name" value="GLYCOSYLTRANSFERASE"/>
    <property type="match status" value="1"/>
</dbReference>
<keyword evidence="4" id="KW-1185">Reference proteome</keyword>
<name>A0ABX0VJ92_9ENTR</name>
<organism evidence="3 4">
    <name type="scientific">Cedecea colo</name>
    <dbReference type="NCBI Taxonomy" id="2552946"/>
    <lineage>
        <taxon>Bacteria</taxon>
        <taxon>Pseudomonadati</taxon>
        <taxon>Pseudomonadota</taxon>
        <taxon>Gammaproteobacteria</taxon>
        <taxon>Enterobacterales</taxon>
        <taxon>Enterobacteriaceae</taxon>
        <taxon>Cedecea</taxon>
    </lineage>
</organism>